<evidence type="ECO:0000313" key="1">
    <source>
        <dbReference type="EMBL" id="VEN35135.1"/>
    </source>
</evidence>
<protein>
    <submittedName>
        <fullName evidence="1">Uncharacterized protein</fullName>
    </submittedName>
</protein>
<reference evidence="1 2" key="1">
    <citation type="submission" date="2019-01" db="EMBL/GenBank/DDBJ databases">
        <authorList>
            <person name="Sayadi A."/>
        </authorList>
    </citation>
    <scope>NUCLEOTIDE SEQUENCE [LARGE SCALE GENOMIC DNA]</scope>
</reference>
<sequence length="11" mass="1349">MSQFHLVYPVK</sequence>
<accession>A0A653BJG8</accession>
<proteinExistence type="predicted"/>
<name>A0A653BJG8_CALMS</name>
<dbReference type="Proteomes" id="UP000410492">
    <property type="component" value="Unassembled WGS sequence"/>
</dbReference>
<evidence type="ECO:0000313" key="2">
    <source>
        <dbReference type="Proteomes" id="UP000410492"/>
    </source>
</evidence>
<gene>
    <name evidence="1" type="ORF">CALMAC_LOCUS1128</name>
</gene>
<organism evidence="1 2">
    <name type="scientific">Callosobruchus maculatus</name>
    <name type="common">Southern cowpea weevil</name>
    <name type="synonym">Pulse bruchid</name>
    <dbReference type="NCBI Taxonomy" id="64391"/>
    <lineage>
        <taxon>Eukaryota</taxon>
        <taxon>Metazoa</taxon>
        <taxon>Ecdysozoa</taxon>
        <taxon>Arthropoda</taxon>
        <taxon>Hexapoda</taxon>
        <taxon>Insecta</taxon>
        <taxon>Pterygota</taxon>
        <taxon>Neoptera</taxon>
        <taxon>Endopterygota</taxon>
        <taxon>Coleoptera</taxon>
        <taxon>Polyphaga</taxon>
        <taxon>Cucujiformia</taxon>
        <taxon>Chrysomeloidea</taxon>
        <taxon>Chrysomelidae</taxon>
        <taxon>Bruchinae</taxon>
        <taxon>Bruchini</taxon>
        <taxon>Callosobruchus</taxon>
    </lineage>
</organism>
<keyword evidence="2" id="KW-1185">Reference proteome</keyword>
<dbReference type="EMBL" id="CAACVG010001278">
    <property type="protein sequence ID" value="VEN35135.1"/>
    <property type="molecule type" value="Genomic_DNA"/>
</dbReference>